<keyword evidence="6" id="KW-1185">Reference proteome</keyword>
<dbReference type="AlphaFoldDB" id="A0A4Y8Q938"/>
<name>A0A4Y8Q938_9BACL</name>
<dbReference type="GO" id="GO:0016887">
    <property type="term" value="F:ATP hydrolysis activity"/>
    <property type="evidence" value="ECO:0007669"/>
    <property type="project" value="InterPro"/>
</dbReference>
<dbReference type="GO" id="GO:0005524">
    <property type="term" value="F:ATP binding"/>
    <property type="evidence" value="ECO:0007669"/>
    <property type="project" value="UniProtKB-KW"/>
</dbReference>
<accession>A0A4Y8Q938</accession>
<dbReference type="InterPro" id="IPR003593">
    <property type="entry name" value="AAA+_ATPase"/>
</dbReference>
<dbReference type="SMART" id="SM00382">
    <property type="entry name" value="AAA"/>
    <property type="match status" value="1"/>
</dbReference>
<dbReference type="EMBL" id="MYFO01000002">
    <property type="protein sequence ID" value="TFE91256.1"/>
    <property type="molecule type" value="Genomic_DNA"/>
</dbReference>
<dbReference type="PROSITE" id="PS50893">
    <property type="entry name" value="ABC_TRANSPORTER_2"/>
    <property type="match status" value="1"/>
</dbReference>
<comment type="caution">
    <text evidence="5">The sequence shown here is derived from an EMBL/GenBank/DDBJ whole genome shotgun (WGS) entry which is preliminary data.</text>
</comment>
<sequence>MSEFIIDIQDLRKTFKRVKKKEGFLGTLQSLWSRETELVHSVDGIDLQVRKGEIRGLIGPNGAGKSTTIKMMSGILHPSGGSIDIMGFTPWKERERFVLHLGVLFGQKSQLWWDLPPIDTFSLNKEMYKIPDAKYKERLGYFRELLDIERVIHQPVRSLSLGERMKCEIVCALLHEPELIFLDEPTIGLDIVSKDTIRQSIRQMNKDFQTTFIITTHDLADLENLCDRVTIINKGSVVFDDTMGRLGAYFTNRKLVDIKFAEPVDESLLAPYTVSAYSPLTAQIEIDLTERDIKQVAYEILERFPVIDINISNIPIEEVIKHIYQA</sequence>
<dbReference type="RefSeq" id="WP_134749194.1">
    <property type="nucleotide sequence ID" value="NZ_MYFO02000004.1"/>
</dbReference>
<keyword evidence="2" id="KW-0547">Nucleotide-binding</keyword>
<proteinExistence type="predicted"/>
<dbReference type="Pfam" id="PF00005">
    <property type="entry name" value="ABC_tran"/>
    <property type="match status" value="1"/>
</dbReference>
<evidence type="ECO:0000256" key="3">
    <source>
        <dbReference type="ARBA" id="ARBA00022840"/>
    </source>
</evidence>
<gene>
    <name evidence="5" type="ORF">B5M42_02080</name>
</gene>
<dbReference type="PANTHER" id="PTHR42711">
    <property type="entry name" value="ABC TRANSPORTER ATP-BINDING PROTEIN"/>
    <property type="match status" value="1"/>
</dbReference>
<evidence type="ECO:0000313" key="5">
    <source>
        <dbReference type="EMBL" id="TFE91256.1"/>
    </source>
</evidence>
<dbReference type="InterPro" id="IPR027417">
    <property type="entry name" value="P-loop_NTPase"/>
</dbReference>
<evidence type="ECO:0000259" key="4">
    <source>
        <dbReference type="PROSITE" id="PS50893"/>
    </source>
</evidence>
<dbReference type="Gene3D" id="3.40.50.300">
    <property type="entry name" value="P-loop containing nucleotide triphosphate hydrolases"/>
    <property type="match status" value="1"/>
</dbReference>
<keyword evidence="1" id="KW-0813">Transport</keyword>
<dbReference type="Proteomes" id="UP000298246">
    <property type="component" value="Unassembled WGS sequence"/>
</dbReference>
<evidence type="ECO:0000313" key="6">
    <source>
        <dbReference type="Proteomes" id="UP000298246"/>
    </source>
</evidence>
<dbReference type="PANTHER" id="PTHR42711:SF1">
    <property type="entry name" value="ABC-TRANSPORT PROTEIN, ATP-BINDING COMPONENT"/>
    <property type="match status" value="1"/>
</dbReference>
<dbReference type="InterPro" id="IPR050763">
    <property type="entry name" value="ABC_transporter_ATP-binding"/>
</dbReference>
<dbReference type="OrthoDB" id="9804819at2"/>
<evidence type="ECO:0000256" key="1">
    <source>
        <dbReference type="ARBA" id="ARBA00022448"/>
    </source>
</evidence>
<evidence type="ECO:0000256" key="2">
    <source>
        <dbReference type="ARBA" id="ARBA00022741"/>
    </source>
</evidence>
<organism evidence="5 6">
    <name type="scientific">Paenibacillus athensensis</name>
    <dbReference type="NCBI Taxonomy" id="1967502"/>
    <lineage>
        <taxon>Bacteria</taxon>
        <taxon>Bacillati</taxon>
        <taxon>Bacillota</taxon>
        <taxon>Bacilli</taxon>
        <taxon>Bacillales</taxon>
        <taxon>Paenibacillaceae</taxon>
        <taxon>Paenibacillus</taxon>
    </lineage>
</organism>
<dbReference type="InterPro" id="IPR003439">
    <property type="entry name" value="ABC_transporter-like_ATP-bd"/>
</dbReference>
<protein>
    <submittedName>
        <fullName evidence="5">ABC transporter</fullName>
    </submittedName>
</protein>
<dbReference type="SUPFAM" id="SSF52540">
    <property type="entry name" value="P-loop containing nucleoside triphosphate hydrolases"/>
    <property type="match status" value="1"/>
</dbReference>
<reference evidence="5 6" key="1">
    <citation type="submission" date="2017-03" db="EMBL/GenBank/DDBJ databases">
        <title>Isolation of Levoglucosan Utilizing Bacteria.</title>
        <authorList>
            <person name="Arya A.S."/>
        </authorList>
    </citation>
    <scope>NUCLEOTIDE SEQUENCE [LARGE SCALE GENOMIC DNA]</scope>
    <source>
        <strain evidence="5 6">MEC069</strain>
    </source>
</reference>
<feature type="domain" description="ABC transporter" evidence="4">
    <location>
        <begin position="6"/>
        <end position="259"/>
    </location>
</feature>
<keyword evidence="3" id="KW-0067">ATP-binding</keyword>